<dbReference type="GO" id="GO:0016787">
    <property type="term" value="F:hydrolase activity"/>
    <property type="evidence" value="ECO:0007669"/>
    <property type="project" value="UniProtKB-KW"/>
</dbReference>
<evidence type="ECO:0000313" key="4">
    <source>
        <dbReference type="Proteomes" id="UP000178771"/>
    </source>
</evidence>
<gene>
    <name evidence="3" type="ORF">A2982_00720</name>
</gene>
<dbReference type="EMBL" id="MEVH01000001">
    <property type="protein sequence ID" value="OGC52373.1"/>
    <property type="molecule type" value="Genomic_DNA"/>
</dbReference>
<comment type="caution">
    <text evidence="3">The sequence shown here is derived from an EMBL/GenBank/DDBJ whole genome shotgun (WGS) entry which is preliminary data.</text>
</comment>
<name>A0A1F4V6X5_UNCKA</name>
<evidence type="ECO:0000259" key="2">
    <source>
        <dbReference type="Pfam" id="PF00293"/>
    </source>
</evidence>
<dbReference type="InterPro" id="IPR020084">
    <property type="entry name" value="NUDIX_hydrolase_CS"/>
</dbReference>
<protein>
    <recommendedName>
        <fullName evidence="2">Nudix hydrolase domain-containing protein</fullName>
    </recommendedName>
</protein>
<accession>A0A1F4V6X5</accession>
<organism evidence="3 4">
    <name type="scientific">candidate division WWE3 bacterium RIFCSPLOWO2_01_FULL_39_13</name>
    <dbReference type="NCBI Taxonomy" id="1802624"/>
    <lineage>
        <taxon>Bacteria</taxon>
        <taxon>Katanobacteria</taxon>
    </lineage>
</organism>
<keyword evidence="1" id="KW-0378">Hydrolase</keyword>
<dbReference type="InterPro" id="IPR000086">
    <property type="entry name" value="NUDIX_hydrolase_dom"/>
</dbReference>
<dbReference type="InterPro" id="IPR015797">
    <property type="entry name" value="NUDIX_hydrolase-like_dom_sf"/>
</dbReference>
<evidence type="ECO:0000313" key="3">
    <source>
        <dbReference type="EMBL" id="OGC52373.1"/>
    </source>
</evidence>
<dbReference type="SUPFAM" id="SSF55811">
    <property type="entry name" value="Nudix"/>
    <property type="match status" value="1"/>
</dbReference>
<dbReference type="PROSITE" id="PS00893">
    <property type="entry name" value="NUDIX_BOX"/>
    <property type="match status" value="1"/>
</dbReference>
<evidence type="ECO:0000256" key="1">
    <source>
        <dbReference type="ARBA" id="ARBA00022801"/>
    </source>
</evidence>
<dbReference type="AlphaFoldDB" id="A0A1F4V6X5"/>
<proteinExistence type="predicted"/>
<sequence length="172" mass="19567">MLPKFSTYMLEHTGISTMTVFNASTSLPKDLPITTPLTFPRYDGKHVLTLDKNGWWNPLGGHINIGEIWTDTLIRESLEEAGVVVCTIKVVGFILAQRISVIDQARAKYPPLSILPITTSTVSRYNKHWKPIETIDRGIFSEGRARKLLKRRSDNNQMLEIFEYIIAQGHEK</sequence>
<dbReference type="Proteomes" id="UP000178771">
    <property type="component" value="Unassembled WGS sequence"/>
</dbReference>
<dbReference type="Gene3D" id="3.90.79.10">
    <property type="entry name" value="Nucleoside Triphosphate Pyrophosphohydrolase"/>
    <property type="match status" value="1"/>
</dbReference>
<feature type="domain" description="Nudix hydrolase" evidence="2">
    <location>
        <begin position="47"/>
        <end position="94"/>
    </location>
</feature>
<dbReference type="Pfam" id="PF00293">
    <property type="entry name" value="NUDIX"/>
    <property type="match status" value="1"/>
</dbReference>
<reference evidence="3 4" key="1">
    <citation type="journal article" date="2016" name="Nat. Commun.">
        <title>Thousands of microbial genomes shed light on interconnected biogeochemical processes in an aquifer system.</title>
        <authorList>
            <person name="Anantharaman K."/>
            <person name="Brown C.T."/>
            <person name="Hug L.A."/>
            <person name="Sharon I."/>
            <person name="Castelle C.J."/>
            <person name="Probst A.J."/>
            <person name="Thomas B.C."/>
            <person name="Singh A."/>
            <person name="Wilkins M.J."/>
            <person name="Karaoz U."/>
            <person name="Brodie E.L."/>
            <person name="Williams K.H."/>
            <person name="Hubbard S.S."/>
            <person name="Banfield J.F."/>
        </authorList>
    </citation>
    <scope>NUCLEOTIDE SEQUENCE [LARGE SCALE GENOMIC DNA]</scope>
</reference>
<dbReference type="STRING" id="1802624.A2982_00720"/>